<evidence type="ECO:0000313" key="2">
    <source>
        <dbReference type="EMBL" id="MBC5840006.1"/>
    </source>
</evidence>
<accession>A0ABR7J3J5</accession>
<sequence length="229" mass="26681">MKHYLILIALFLSFIPVKAQNSTDQLGAWYMYFYTTKFKDSQFGIQGDVQYRNWNAIGDLEQLLVRSGVTYKPINTDMTLTLGVAHVITGTIGDSKQTATETRIYQEALLPQKVGTRMYFNHRFRYEQRFVEKQDFRTRFRYNLFLNIPLNKTTLSKNAVYIALYNEIFINGEKNIGDGRTVNVFDRNRFYSGLGYGINDKLRLQLGFMNQSTEVAGKDQIQFSLHHTF</sequence>
<evidence type="ECO:0000313" key="3">
    <source>
        <dbReference type="Proteomes" id="UP000629963"/>
    </source>
</evidence>
<dbReference type="InterPro" id="IPR019619">
    <property type="entry name" value="DUF2490"/>
</dbReference>
<proteinExistence type="predicted"/>
<keyword evidence="3" id="KW-1185">Reference proteome</keyword>
<dbReference type="Proteomes" id="UP000629963">
    <property type="component" value="Unassembled WGS sequence"/>
</dbReference>
<organism evidence="2 3">
    <name type="scientific">Flavobacterium kayseriense</name>
    <dbReference type="NCBI Taxonomy" id="2764714"/>
    <lineage>
        <taxon>Bacteria</taxon>
        <taxon>Pseudomonadati</taxon>
        <taxon>Bacteroidota</taxon>
        <taxon>Flavobacteriia</taxon>
        <taxon>Flavobacteriales</taxon>
        <taxon>Flavobacteriaceae</taxon>
        <taxon>Flavobacterium</taxon>
    </lineage>
</organism>
<comment type="caution">
    <text evidence="2">The sequence shown here is derived from an EMBL/GenBank/DDBJ whole genome shotgun (WGS) entry which is preliminary data.</text>
</comment>
<feature type="signal peptide" evidence="1">
    <location>
        <begin position="1"/>
        <end position="19"/>
    </location>
</feature>
<gene>
    <name evidence="2" type="ORF">H8R23_01185</name>
</gene>
<evidence type="ECO:0000256" key="1">
    <source>
        <dbReference type="SAM" id="SignalP"/>
    </source>
</evidence>
<feature type="chain" id="PRO_5046578878" evidence="1">
    <location>
        <begin position="20"/>
        <end position="229"/>
    </location>
</feature>
<dbReference type="RefSeq" id="WP_187008618.1">
    <property type="nucleotide sequence ID" value="NZ_JACRUI010000001.1"/>
</dbReference>
<dbReference type="Pfam" id="PF10677">
    <property type="entry name" value="DUF2490"/>
    <property type="match status" value="1"/>
</dbReference>
<dbReference type="EMBL" id="JACRUJ010000001">
    <property type="protein sequence ID" value="MBC5840006.1"/>
    <property type="molecule type" value="Genomic_DNA"/>
</dbReference>
<name>A0ABR7J3J5_9FLAO</name>
<protein>
    <submittedName>
        <fullName evidence="2">DUF2490 domain-containing protein</fullName>
    </submittedName>
</protein>
<keyword evidence="1" id="KW-0732">Signal</keyword>
<reference evidence="2 3" key="1">
    <citation type="submission" date="2020-08" db="EMBL/GenBank/DDBJ databases">
        <title>Description of novel Flavobacterium F-380 isolate.</title>
        <authorList>
            <person name="Saticioglu I.B."/>
            <person name="Duman M."/>
            <person name="Altun S."/>
        </authorList>
    </citation>
    <scope>NUCLEOTIDE SEQUENCE [LARGE SCALE GENOMIC DNA]</scope>
    <source>
        <strain evidence="2 3">F-380</strain>
    </source>
</reference>